<keyword evidence="5" id="KW-0479">Metal-binding</keyword>
<dbReference type="GO" id="GO:0042597">
    <property type="term" value="C:periplasmic space"/>
    <property type="evidence" value="ECO:0007669"/>
    <property type="project" value="UniProtKB-SubCell"/>
</dbReference>
<keyword evidence="9" id="KW-0560">Oxidoreductase</keyword>
<evidence type="ECO:0000259" key="12">
    <source>
        <dbReference type="Pfam" id="PF00384"/>
    </source>
</evidence>
<dbReference type="GO" id="GO:0030151">
    <property type="term" value="F:molybdenum ion binding"/>
    <property type="evidence" value="ECO:0007669"/>
    <property type="project" value="TreeGrafter"/>
</dbReference>
<evidence type="ECO:0000256" key="5">
    <source>
        <dbReference type="ARBA" id="ARBA00022723"/>
    </source>
</evidence>
<dbReference type="GO" id="GO:0008863">
    <property type="term" value="F:formate dehydrogenase (NAD+) activity"/>
    <property type="evidence" value="ECO:0007669"/>
    <property type="project" value="InterPro"/>
</dbReference>
<evidence type="ECO:0000259" key="13">
    <source>
        <dbReference type="Pfam" id="PF01568"/>
    </source>
</evidence>
<dbReference type="EMBL" id="SLXD01000019">
    <property type="protein sequence ID" value="TCO98015.1"/>
    <property type="molecule type" value="Genomic_DNA"/>
</dbReference>
<accession>A0A4R2M6P7</accession>
<evidence type="ECO:0000256" key="7">
    <source>
        <dbReference type="ARBA" id="ARBA00022764"/>
    </source>
</evidence>
<protein>
    <submittedName>
        <fullName evidence="14">Formate dehydrogenase (Quinone-dependent) catalytic subunit</fullName>
    </submittedName>
</protein>
<dbReference type="InterPro" id="IPR006443">
    <property type="entry name" value="Formate-DH-alph_fdnG"/>
</dbReference>
<comment type="similarity">
    <text evidence="3">Belongs to the prokaryotic molybdopterin-containing oxidoreductase family.</text>
</comment>
<dbReference type="GO" id="GO:0047111">
    <property type="term" value="F:formate dehydrogenase (cytochrome-c-553) activity"/>
    <property type="evidence" value="ECO:0007669"/>
    <property type="project" value="InterPro"/>
</dbReference>
<evidence type="ECO:0000256" key="6">
    <source>
        <dbReference type="ARBA" id="ARBA00022729"/>
    </source>
</evidence>
<gene>
    <name evidence="14" type="ORF">EV684_11945</name>
</gene>
<dbReference type="InterPro" id="IPR009010">
    <property type="entry name" value="Asp_de-COase-like_dom_sf"/>
</dbReference>
<evidence type="ECO:0000256" key="9">
    <source>
        <dbReference type="ARBA" id="ARBA00023002"/>
    </source>
</evidence>
<dbReference type="Proteomes" id="UP000295106">
    <property type="component" value="Unassembled WGS sequence"/>
</dbReference>
<proteinExistence type="inferred from homology"/>
<dbReference type="Gene3D" id="3.40.50.740">
    <property type="match status" value="1"/>
</dbReference>
<dbReference type="NCBIfam" id="TIGR01553">
    <property type="entry name" value="formate-DH-alph"/>
    <property type="match status" value="1"/>
</dbReference>
<evidence type="ECO:0000256" key="4">
    <source>
        <dbReference type="ARBA" id="ARBA00022485"/>
    </source>
</evidence>
<comment type="caution">
    <text evidence="14">The sequence shown here is derived from an EMBL/GenBank/DDBJ whole genome shotgun (WGS) entry which is preliminary data.</text>
</comment>
<keyword evidence="8" id="KW-0712">Selenocysteine</keyword>
<sequence length="809" mass="90259">MTNHWVDIKNADVILIMGGNAAEAHPCGFKWVTEAKAHNKAHFMVVDPRFNRSAAVADFYAPIRSGSDIVFLGGVINYLLENDKIHHEYVRNYTDFSFIVREDFAFEDGIYSGYNADKRSYDKTSWDYELGEDGFVKTDPSLEHPRCVYQLLKKHYSRYTADKVESICGTPKAKFLHVCEKLASTAVAGRAATILYALGWTQHSIGAQILRTGAMVQLLLGNIGVAGGGMNALRGHSNIQGLTDLGLLSASLPGYLSLPNQAEQDYQKYVDTRTQKPLRPGQMSYWQNYPKFHVSLMKAWYGPNATAENHWAFDYLPKLDKQYDMLQVFELMNQGKVNGYIAQGFNPLAALSNKDRVRDGLAKLKFLVVMDPLATETSEFWKNHGEYNDVDPAKIQTTVFRLPTTCFAEEDGAVVSSSRVLQWHWKAAEPPGEARTDIQIMSALFLRLREMYRKDGGAFPDPILKLWWPYAHAEEPTPEEVAKEYNGRALADVFDPKDPTKLVRKAGEQLAGFGEMRDDGSTMGGCWIFAGCWTQAGNQMARRDNADPTGIGNTLNWAWAWPANRRVLYNRASCDVEGKPFNPRRKLIGWSGSAWGGADVPDMAPTLAPETGAGPFIMNPEGVARFFSRKGLAEGPFPEHYEPFDTPLGYNPLHPKNPLATNSPAARVFKPIWETFGKAADYPHVGTTYRLTEHFHYWTKHALLNAITQPEQIVEIGEVLAQSLGIAAGDLVKVSSKRGYIKARAVVTKRIKPMTIEGKPVHHVGIPIHWGFKGVTKPGFLANTLTPFVGDGNTNTPEFKTFLVKVEKV</sequence>
<feature type="domain" description="Molybdopterin dinucleotide-binding" evidence="13">
    <location>
        <begin position="687"/>
        <end position="802"/>
    </location>
</feature>
<dbReference type="GO" id="GO:0051539">
    <property type="term" value="F:4 iron, 4 sulfur cluster binding"/>
    <property type="evidence" value="ECO:0007669"/>
    <property type="project" value="UniProtKB-KW"/>
</dbReference>
<keyword evidence="7" id="KW-0574">Periplasm</keyword>
<name>A0A4R2M6P7_RUBGE</name>
<evidence type="ECO:0000256" key="11">
    <source>
        <dbReference type="ARBA" id="ARBA00023014"/>
    </source>
</evidence>
<dbReference type="Gene3D" id="2.40.40.20">
    <property type="match status" value="1"/>
</dbReference>
<evidence type="ECO:0000256" key="2">
    <source>
        <dbReference type="ARBA" id="ARBA00004418"/>
    </source>
</evidence>
<comment type="subcellular location">
    <subcellularLocation>
        <location evidence="2">Periplasm</location>
    </subcellularLocation>
</comment>
<dbReference type="CDD" id="cd02792">
    <property type="entry name" value="MopB_CT_Formate-Dh-Na-like"/>
    <property type="match status" value="1"/>
</dbReference>
<dbReference type="InterPro" id="IPR006656">
    <property type="entry name" value="Mopterin_OxRdtase"/>
</dbReference>
<dbReference type="GO" id="GO:0009061">
    <property type="term" value="P:anaerobic respiration"/>
    <property type="evidence" value="ECO:0007669"/>
    <property type="project" value="TreeGrafter"/>
</dbReference>
<dbReference type="SUPFAM" id="SSF53706">
    <property type="entry name" value="Formate dehydrogenase/DMSO reductase, domains 1-3"/>
    <property type="match status" value="1"/>
</dbReference>
<dbReference type="GO" id="GO:0043546">
    <property type="term" value="F:molybdopterin cofactor binding"/>
    <property type="evidence" value="ECO:0007669"/>
    <property type="project" value="InterPro"/>
</dbReference>
<dbReference type="Gene3D" id="3.40.228.10">
    <property type="entry name" value="Dimethylsulfoxide Reductase, domain 2"/>
    <property type="match status" value="2"/>
</dbReference>
<reference evidence="14 15" key="1">
    <citation type="submission" date="2019-03" db="EMBL/GenBank/DDBJ databases">
        <title>Genomic Encyclopedia of Type Strains, Phase IV (KMG-IV): sequencing the most valuable type-strain genomes for metagenomic binning, comparative biology and taxonomic classification.</title>
        <authorList>
            <person name="Goeker M."/>
        </authorList>
    </citation>
    <scope>NUCLEOTIDE SEQUENCE [LARGE SCALE GENOMIC DNA]</scope>
    <source>
        <strain evidence="14 15">DSM 1709</strain>
    </source>
</reference>
<organism evidence="14 15">
    <name type="scientific">Rubrivivax gelatinosus</name>
    <name type="common">Rhodocyclus gelatinosus</name>
    <name type="synonym">Rhodopseudomonas gelatinosa</name>
    <dbReference type="NCBI Taxonomy" id="28068"/>
    <lineage>
        <taxon>Bacteria</taxon>
        <taxon>Pseudomonadati</taxon>
        <taxon>Pseudomonadota</taxon>
        <taxon>Betaproteobacteria</taxon>
        <taxon>Burkholderiales</taxon>
        <taxon>Sphaerotilaceae</taxon>
        <taxon>Rubrivivax</taxon>
    </lineage>
</organism>
<dbReference type="PANTHER" id="PTHR43598:SF1">
    <property type="entry name" value="FORMATE DEHYDROGENASE-O MAJOR SUBUNIT"/>
    <property type="match status" value="1"/>
</dbReference>
<dbReference type="AlphaFoldDB" id="A0A4R2M6P7"/>
<dbReference type="OrthoDB" id="9810782at2"/>
<evidence type="ECO:0000256" key="1">
    <source>
        <dbReference type="ARBA" id="ARBA00001966"/>
    </source>
</evidence>
<evidence type="ECO:0000256" key="3">
    <source>
        <dbReference type="ARBA" id="ARBA00010312"/>
    </source>
</evidence>
<evidence type="ECO:0000256" key="8">
    <source>
        <dbReference type="ARBA" id="ARBA00022933"/>
    </source>
</evidence>
<dbReference type="InterPro" id="IPR006657">
    <property type="entry name" value="MoPterin_dinucl-bd_dom"/>
</dbReference>
<keyword evidence="10" id="KW-0408">Iron</keyword>
<evidence type="ECO:0000256" key="10">
    <source>
        <dbReference type="ARBA" id="ARBA00023004"/>
    </source>
</evidence>
<keyword evidence="11" id="KW-0411">Iron-sulfur</keyword>
<dbReference type="FunFam" id="2.40.40.20:FF:000017">
    <property type="entry name" value="Formate dehydrogenase, alpha subunit"/>
    <property type="match status" value="1"/>
</dbReference>
<comment type="cofactor">
    <cofactor evidence="1">
        <name>[4Fe-4S] cluster</name>
        <dbReference type="ChEBI" id="CHEBI:49883"/>
    </cofactor>
</comment>
<keyword evidence="6" id="KW-0732">Signal</keyword>
<evidence type="ECO:0000313" key="14">
    <source>
        <dbReference type="EMBL" id="TCO98015.1"/>
    </source>
</evidence>
<dbReference type="PANTHER" id="PTHR43598">
    <property type="entry name" value="TUNGSTEN-CONTAINING FORMYLMETHANOFURAN DEHYDROGENASE 2 SUBUNIT B"/>
    <property type="match status" value="1"/>
</dbReference>
<feature type="domain" description="Molybdopterin oxidoreductase" evidence="12">
    <location>
        <begin position="2"/>
        <end position="377"/>
    </location>
</feature>
<dbReference type="FunFam" id="3.40.50.740:FF:000007">
    <property type="entry name" value="Formate dehydrogenase, alpha subunit, selenocysteine-containing"/>
    <property type="match status" value="1"/>
</dbReference>
<keyword evidence="4" id="KW-0004">4Fe-4S</keyword>
<dbReference type="Pfam" id="PF01568">
    <property type="entry name" value="Molydop_binding"/>
    <property type="match status" value="1"/>
</dbReference>
<dbReference type="FunFam" id="3.40.228.10:FF:000009">
    <property type="entry name" value="Formate dehydrogenase, alpha subunit, selenocysteine-containing"/>
    <property type="match status" value="1"/>
</dbReference>
<dbReference type="SUPFAM" id="SSF50692">
    <property type="entry name" value="ADC-like"/>
    <property type="match status" value="1"/>
</dbReference>
<evidence type="ECO:0000313" key="15">
    <source>
        <dbReference type="Proteomes" id="UP000295106"/>
    </source>
</evidence>
<dbReference type="Pfam" id="PF00384">
    <property type="entry name" value="Molybdopterin"/>
    <property type="match status" value="1"/>
</dbReference>
<dbReference type="GO" id="GO:0009055">
    <property type="term" value="F:electron transfer activity"/>
    <property type="evidence" value="ECO:0007669"/>
    <property type="project" value="InterPro"/>
</dbReference>